<dbReference type="PANTHER" id="PTHR37166:SF1">
    <property type="entry name" value="PROTEIN FLAG"/>
    <property type="match status" value="1"/>
</dbReference>
<keyword evidence="2" id="KW-0966">Cell projection</keyword>
<dbReference type="PANTHER" id="PTHR37166">
    <property type="entry name" value="PROTEIN FLAG"/>
    <property type="match status" value="1"/>
</dbReference>
<sequence length="114" mass="12777">MDVSLSLNALYTTQKPLTVEAEQARQVKAQESKPQSQVEPERERVVEAIKNIQEFVDEAQRGLQFSIDEDSGRIVVKVIARQTGEVLRQLPSEEALELARRLQDAGSLLFTGQV</sequence>
<name>A0ABR8TRE5_9PSED</name>
<evidence type="ECO:0000313" key="2">
    <source>
        <dbReference type="EMBL" id="MBD7978347.1"/>
    </source>
</evidence>
<dbReference type="InterPro" id="IPR035924">
    <property type="entry name" value="FlaG-like_sf"/>
</dbReference>
<dbReference type="EMBL" id="JACSQG010000008">
    <property type="protein sequence ID" value="MBD7978347.1"/>
    <property type="molecule type" value="Genomic_DNA"/>
</dbReference>
<dbReference type="Gene3D" id="3.30.160.170">
    <property type="entry name" value="FlaG-like"/>
    <property type="match status" value="1"/>
</dbReference>
<gene>
    <name evidence="2" type="ORF">H9642_14275</name>
</gene>
<protein>
    <submittedName>
        <fullName evidence="2">Flagellar protein FlaG</fullName>
    </submittedName>
</protein>
<accession>A0ABR8TRE5</accession>
<dbReference type="RefSeq" id="WP_251837129.1">
    <property type="nucleotide sequence ID" value="NZ_JACSQG010000008.1"/>
</dbReference>
<evidence type="ECO:0000256" key="1">
    <source>
        <dbReference type="SAM" id="MobiDB-lite"/>
    </source>
</evidence>
<organism evidence="2 3">
    <name type="scientific">Serpens gallinarum</name>
    <dbReference type="NCBI Taxonomy" id="2763075"/>
    <lineage>
        <taxon>Bacteria</taxon>
        <taxon>Pseudomonadati</taxon>
        <taxon>Pseudomonadota</taxon>
        <taxon>Gammaproteobacteria</taxon>
        <taxon>Pseudomonadales</taxon>
        <taxon>Pseudomonadaceae</taxon>
        <taxon>Pseudomonas</taxon>
    </lineage>
</organism>
<dbReference type="InterPro" id="IPR005186">
    <property type="entry name" value="FlaG"/>
</dbReference>
<keyword evidence="2" id="KW-0969">Cilium</keyword>
<feature type="region of interest" description="Disordered" evidence="1">
    <location>
        <begin position="23"/>
        <end position="42"/>
    </location>
</feature>
<dbReference type="Proteomes" id="UP000611945">
    <property type="component" value="Unassembled WGS sequence"/>
</dbReference>
<dbReference type="Pfam" id="PF03646">
    <property type="entry name" value="FlaG"/>
    <property type="match status" value="1"/>
</dbReference>
<keyword evidence="2" id="KW-0282">Flagellum</keyword>
<dbReference type="SUPFAM" id="SSF160214">
    <property type="entry name" value="FlaG-like"/>
    <property type="match status" value="1"/>
</dbReference>
<proteinExistence type="predicted"/>
<evidence type="ECO:0000313" key="3">
    <source>
        <dbReference type="Proteomes" id="UP000611945"/>
    </source>
</evidence>
<keyword evidence="3" id="KW-1185">Reference proteome</keyword>
<comment type="caution">
    <text evidence="2">The sequence shown here is derived from an EMBL/GenBank/DDBJ whole genome shotgun (WGS) entry which is preliminary data.</text>
</comment>
<reference evidence="2 3" key="1">
    <citation type="submission" date="2020-08" db="EMBL/GenBank/DDBJ databases">
        <title>A Genomic Blueprint of the Chicken Gut Microbiome.</title>
        <authorList>
            <person name="Gilroy R."/>
            <person name="Ravi A."/>
            <person name="Getino M."/>
            <person name="Pursley I."/>
            <person name="Horton D.L."/>
            <person name="Alikhan N.-F."/>
            <person name="Baker D."/>
            <person name="Gharbi K."/>
            <person name="Hall N."/>
            <person name="Watson M."/>
            <person name="Adriaenssens E.M."/>
            <person name="Foster-Nyarko E."/>
            <person name="Jarju S."/>
            <person name="Secka A."/>
            <person name="Antonio M."/>
            <person name="Oren A."/>
            <person name="Chaudhuri R."/>
            <person name="La Ragione R.M."/>
            <person name="Hildebrand F."/>
            <person name="Pallen M.J."/>
        </authorList>
    </citation>
    <scope>NUCLEOTIDE SEQUENCE [LARGE SCALE GENOMIC DNA]</scope>
    <source>
        <strain evidence="2 3">Sa2CUA2</strain>
    </source>
</reference>